<name>A0AAN7R2E0_TRANT</name>
<comment type="caution">
    <text evidence="2">The sequence shown here is derived from an EMBL/GenBank/DDBJ whole genome shotgun (WGS) entry which is preliminary data.</text>
</comment>
<feature type="transmembrane region" description="Helical" evidence="1">
    <location>
        <begin position="266"/>
        <end position="294"/>
    </location>
</feature>
<protein>
    <submittedName>
        <fullName evidence="2">Uncharacterized protein</fullName>
    </submittedName>
</protein>
<feature type="transmembrane region" description="Helical" evidence="1">
    <location>
        <begin position="30"/>
        <end position="52"/>
    </location>
</feature>
<keyword evidence="1" id="KW-1133">Transmembrane helix</keyword>
<sequence length="333" mass="37104">MEREQEEMQFHGFTGIYKESFKIVSSWKKLFAQISLALVLPLSFIFLAHSWISQALYFRIIGDSINRADTSPYDEAYARLSRSIDSAWTLLVLSKLAYFTFVLLLSLLSTSAVVYTIACIYTGKDVTFMKVMRVVPRVWKRLVVTFLWSFLVFFIYNLFFGGVALAIALFIGSFSSFITAIVILLILYLVGFAYMAMIWQLASVISVLEDNYGRQAVVKSKALIKGRVRVSVGCFAGLTGLFMAVQVAFELLVVISLVPVGLVSRILIGSAFAVVLMGVVLLGLVVQTVLYLVCKSFHGENINKPALADHLEVYRGDYVPLMAQSIQLGEISV</sequence>
<accession>A0AAN7R2E0</accession>
<feature type="transmembrane region" description="Helical" evidence="1">
    <location>
        <begin position="96"/>
        <end position="121"/>
    </location>
</feature>
<dbReference type="EMBL" id="JAXQNO010000010">
    <property type="protein sequence ID" value="KAK4789784.1"/>
    <property type="molecule type" value="Genomic_DNA"/>
</dbReference>
<dbReference type="Proteomes" id="UP001346149">
    <property type="component" value="Unassembled WGS sequence"/>
</dbReference>
<dbReference type="AlphaFoldDB" id="A0AAN7R2E0"/>
<evidence type="ECO:0000313" key="3">
    <source>
        <dbReference type="Proteomes" id="UP001346149"/>
    </source>
</evidence>
<gene>
    <name evidence="2" type="ORF">SAY86_017088</name>
</gene>
<keyword evidence="3" id="KW-1185">Reference proteome</keyword>
<evidence type="ECO:0000256" key="1">
    <source>
        <dbReference type="SAM" id="Phobius"/>
    </source>
</evidence>
<dbReference type="PANTHER" id="PTHR33133:SF5">
    <property type="entry name" value="OS08G0107100 PROTEIN"/>
    <property type="match status" value="1"/>
</dbReference>
<evidence type="ECO:0000313" key="2">
    <source>
        <dbReference type="EMBL" id="KAK4789784.1"/>
    </source>
</evidence>
<feature type="transmembrane region" description="Helical" evidence="1">
    <location>
        <begin position="142"/>
        <end position="171"/>
    </location>
</feature>
<feature type="transmembrane region" description="Helical" evidence="1">
    <location>
        <begin position="177"/>
        <end position="208"/>
    </location>
</feature>
<dbReference type="PANTHER" id="PTHR33133">
    <property type="entry name" value="OS08G0107100 PROTEIN-RELATED"/>
    <property type="match status" value="1"/>
</dbReference>
<organism evidence="2 3">
    <name type="scientific">Trapa natans</name>
    <name type="common">Water chestnut</name>
    <dbReference type="NCBI Taxonomy" id="22666"/>
    <lineage>
        <taxon>Eukaryota</taxon>
        <taxon>Viridiplantae</taxon>
        <taxon>Streptophyta</taxon>
        <taxon>Embryophyta</taxon>
        <taxon>Tracheophyta</taxon>
        <taxon>Spermatophyta</taxon>
        <taxon>Magnoliopsida</taxon>
        <taxon>eudicotyledons</taxon>
        <taxon>Gunneridae</taxon>
        <taxon>Pentapetalae</taxon>
        <taxon>rosids</taxon>
        <taxon>malvids</taxon>
        <taxon>Myrtales</taxon>
        <taxon>Lythraceae</taxon>
        <taxon>Trapa</taxon>
    </lineage>
</organism>
<feature type="transmembrane region" description="Helical" evidence="1">
    <location>
        <begin position="228"/>
        <end position="260"/>
    </location>
</feature>
<reference evidence="2 3" key="1">
    <citation type="journal article" date="2023" name="Hortic Res">
        <title>Pangenome of water caltrop reveals structural variations and asymmetric subgenome divergence after allopolyploidization.</title>
        <authorList>
            <person name="Zhang X."/>
            <person name="Chen Y."/>
            <person name="Wang L."/>
            <person name="Yuan Y."/>
            <person name="Fang M."/>
            <person name="Shi L."/>
            <person name="Lu R."/>
            <person name="Comes H.P."/>
            <person name="Ma Y."/>
            <person name="Chen Y."/>
            <person name="Huang G."/>
            <person name="Zhou Y."/>
            <person name="Zheng Z."/>
            <person name="Qiu Y."/>
        </authorList>
    </citation>
    <scope>NUCLEOTIDE SEQUENCE [LARGE SCALE GENOMIC DNA]</scope>
    <source>
        <strain evidence="2">F231</strain>
    </source>
</reference>
<proteinExistence type="predicted"/>
<keyword evidence="1" id="KW-0472">Membrane</keyword>
<keyword evidence="1" id="KW-0812">Transmembrane</keyword>